<reference evidence="1 2" key="1">
    <citation type="submission" date="2019-04" db="EMBL/GenBank/DDBJ databases">
        <authorList>
            <person name="Li M."/>
            <person name="Gao C."/>
        </authorList>
    </citation>
    <scope>NUCLEOTIDE SEQUENCE [LARGE SCALE GENOMIC DNA]</scope>
    <source>
        <strain evidence="1 2">BGMRC 2031</strain>
    </source>
</reference>
<evidence type="ECO:0000313" key="1">
    <source>
        <dbReference type="EMBL" id="TKI02437.1"/>
    </source>
</evidence>
<proteinExistence type="predicted"/>
<keyword evidence="2" id="KW-1185">Reference proteome</keyword>
<evidence type="ECO:0000313" key="2">
    <source>
        <dbReference type="Proteomes" id="UP000305202"/>
    </source>
</evidence>
<dbReference type="Proteomes" id="UP000305202">
    <property type="component" value="Unassembled WGS sequence"/>
</dbReference>
<accession>A0ABY2SG69</accession>
<name>A0ABY2SG69_9HYPH</name>
<protein>
    <submittedName>
        <fullName evidence="1">AMP nucleosidase</fullName>
    </submittedName>
</protein>
<organism evidence="1 2">
    <name type="scientific">Martelella alba</name>
    <dbReference type="NCBI Taxonomy" id="2590451"/>
    <lineage>
        <taxon>Bacteria</taxon>
        <taxon>Pseudomonadati</taxon>
        <taxon>Pseudomonadota</taxon>
        <taxon>Alphaproteobacteria</taxon>
        <taxon>Hyphomicrobiales</taxon>
        <taxon>Aurantimonadaceae</taxon>
        <taxon>Martelella</taxon>
    </lineage>
</organism>
<dbReference type="EMBL" id="SZPQ01000078">
    <property type="protein sequence ID" value="TKI02437.1"/>
    <property type="molecule type" value="Genomic_DNA"/>
</dbReference>
<gene>
    <name evidence="1" type="ORF">FCN80_25015</name>
</gene>
<sequence>MLPTEIRCKQPDFPDLTLSRKTGALHTSKTI</sequence>
<comment type="caution">
    <text evidence="1">The sequence shown here is derived from an EMBL/GenBank/DDBJ whole genome shotgun (WGS) entry which is preliminary data.</text>
</comment>